<dbReference type="InterPro" id="IPR036869">
    <property type="entry name" value="J_dom_sf"/>
</dbReference>
<evidence type="ECO:0000313" key="6">
    <source>
        <dbReference type="EMBL" id="VEJ09239.1"/>
    </source>
</evidence>
<dbReference type="NCBIfam" id="TIGR00714">
    <property type="entry name" value="hscB"/>
    <property type="match status" value="1"/>
</dbReference>
<dbReference type="Proteomes" id="UP000279799">
    <property type="component" value="Chromosome"/>
</dbReference>
<evidence type="ECO:0000256" key="1">
    <source>
        <dbReference type="ARBA" id="ARBA00010476"/>
    </source>
</evidence>
<dbReference type="SMART" id="SM00271">
    <property type="entry name" value="DnaJ"/>
    <property type="match status" value="1"/>
</dbReference>
<dbReference type="PANTHER" id="PTHR14021:SF15">
    <property type="entry name" value="IRON-SULFUR CLUSTER CO-CHAPERONE PROTEIN HSCB"/>
    <property type="match status" value="1"/>
</dbReference>
<name>A0A448TTB9_9PAST</name>
<reference evidence="6 7" key="1">
    <citation type="submission" date="2018-12" db="EMBL/GenBank/DDBJ databases">
        <authorList>
            <consortium name="Pathogen Informatics"/>
        </authorList>
    </citation>
    <scope>NUCLEOTIDE SEQUENCE [LARGE SCALE GENOMIC DNA]</scope>
    <source>
        <strain evidence="6 7">NCTC12871</strain>
    </source>
</reference>
<dbReference type="GO" id="GO:1990230">
    <property type="term" value="C:iron-sulfur cluster transfer complex"/>
    <property type="evidence" value="ECO:0007669"/>
    <property type="project" value="TreeGrafter"/>
</dbReference>
<dbReference type="InterPro" id="IPR001623">
    <property type="entry name" value="DnaJ_domain"/>
</dbReference>
<keyword evidence="7" id="KW-1185">Reference proteome</keyword>
<dbReference type="CDD" id="cd06257">
    <property type="entry name" value="DnaJ"/>
    <property type="match status" value="1"/>
</dbReference>
<dbReference type="InterPro" id="IPR009073">
    <property type="entry name" value="HscB_oligo_C"/>
</dbReference>
<dbReference type="KEGG" id="adp:NCTC12871_00684"/>
<dbReference type="Pfam" id="PF00226">
    <property type="entry name" value="DnaJ"/>
    <property type="match status" value="1"/>
</dbReference>
<feature type="domain" description="J" evidence="5">
    <location>
        <begin position="3"/>
        <end position="67"/>
    </location>
</feature>
<keyword evidence="2 4" id="KW-0143">Chaperone</keyword>
<evidence type="ECO:0000313" key="7">
    <source>
        <dbReference type="Proteomes" id="UP000279799"/>
    </source>
</evidence>
<dbReference type="GO" id="GO:0051087">
    <property type="term" value="F:protein-folding chaperone binding"/>
    <property type="evidence" value="ECO:0007669"/>
    <property type="project" value="InterPro"/>
</dbReference>
<dbReference type="GO" id="GO:0001671">
    <property type="term" value="F:ATPase activator activity"/>
    <property type="evidence" value="ECO:0007669"/>
    <property type="project" value="InterPro"/>
</dbReference>
<dbReference type="RefSeq" id="WP_126599002.1">
    <property type="nucleotide sequence ID" value="NZ_LR134510.1"/>
</dbReference>
<comment type="subunit">
    <text evidence="4">Interacts with HscA and stimulates its ATPase activity.</text>
</comment>
<dbReference type="GO" id="GO:0044571">
    <property type="term" value="P:[2Fe-2S] cluster assembly"/>
    <property type="evidence" value="ECO:0007669"/>
    <property type="project" value="InterPro"/>
</dbReference>
<dbReference type="Gene3D" id="1.10.287.110">
    <property type="entry name" value="DnaJ domain"/>
    <property type="match status" value="1"/>
</dbReference>
<dbReference type="HAMAP" id="MF_00682">
    <property type="entry name" value="HscB"/>
    <property type="match status" value="1"/>
</dbReference>
<evidence type="ECO:0000259" key="5">
    <source>
        <dbReference type="PROSITE" id="PS50076"/>
    </source>
</evidence>
<organism evidence="6 7">
    <name type="scientific">Actinobacillus delphinicola</name>
    <dbReference type="NCBI Taxonomy" id="51161"/>
    <lineage>
        <taxon>Bacteria</taxon>
        <taxon>Pseudomonadati</taxon>
        <taxon>Pseudomonadota</taxon>
        <taxon>Gammaproteobacteria</taxon>
        <taxon>Pasteurellales</taxon>
        <taxon>Pasteurellaceae</taxon>
        <taxon>Actinobacillus</taxon>
    </lineage>
</organism>
<protein>
    <recommendedName>
        <fullName evidence="4">Co-chaperone protein HscB homolog</fullName>
    </recommendedName>
</protein>
<dbReference type="Pfam" id="PF07743">
    <property type="entry name" value="HSCB_C"/>
    <property type="match status" value="1"/>
</dbReference>
<evidence type="ECO:0000256" key="2">
    <source>
        <dbReference type="ARBA" id="ARBA00023186"/>
    </source>
</evidence>
<proteinExistence type="inferred from homology"/>
<accession>A0A448TTB9</accession>
<gene>
    <name evidence="4 6" type="primary">hscB</name>
    <name evidence="6" type="ORF">NCTC12871_00684</name>
</gene>
<sequence length="172" mass="20264">MHNPFTLFDLPVNYQIDETLLKSRYLQLQKQLHPDNFAQSSPQEQRLAIQKSAQVNDAWQQLSDPVLRAECIIALNAGDTLISSETNHDLEFLMQQMQWREELADIEEKQDLDLLDELTKQVNEVRQHVLTELVSSLDEKNWIQAKQQTDRLRFIQKLFVEIERVDDKLSDF</sequence>
<dbReference type="PROSITE" id="PS50076">
    <property type="entry name" value="DNAJ_2"/>
    <property type="match status" value="1"/>
</dbReference>
<dbReference type="InterPro" id="IPR036386">
    <property type="entry name" value="HscB_C_sf"/>
</dbReference>
<evidence type="ECO:0000256" key="3">
    <source>
        <dbReference type="ARBA" id="ARBA00025596"/>
    </source>
</evidence>
<dbReference type="SUPFAM" id="SSF47144">
    <property type="entry name" value="HSC20 (HSCB), C-terminal oligomerisation domain"/>
    <property type="match status" value="1"/>
</dbReference>
<evidence type="ECO:0000256" key="4">
    <source>
        <dbReference type="HAMAP-Rule" id="MF_00682"/>
    </source>
</evidence>
<dbReference type="PANTHER" id="PTHR14021">
    <property type="entry name" value="IRON-SULFUR CLUSTER CO-CHAPERONE PROTEIN HSCB"/>
    <property type="match status" value="1"/>
</dbReference>
<dbReference type="EMBL" id="LR134510">
    <property type="protein sequence ID" value="VEJ09239.1"/>
    <property type="molecule type" value="Genomic_DNA"/>
</dbReference>
<dbReference type="Gene3D" id="1.20.1280.20">
    <property type="entry name" value="HscB, C-terminal domain"/>
    <property type="match status" value="1"/>
</dbReference>
<dbReference type="AlphaFoldDB" id="A0A448TTB9"/>
<comment type="similarity">
    <text evidence="1 4">Belongs to the HscB family.</text>
</comment>
<dbReference type="GO" id="GO:0006457">
    <property type="term" value="P:protein folding"/>
    <property type="evidence" value="ECO:0007669"/>
    <property type="project" value="UniProtKB-UniRule"/>
</dbReference>
<dbReference type="SUPFAM" id="SSF46565">
    <property type="entry name" value="Chaperone J-domain"/>
    <property type="match status" value="1"/>
</dbReference>
<dbReference type="GO" id="GO:0051259">
    <property type="term" value="P:protein complex oligomerization"/>
    <property type="evidence" value="ECO:0007669"/>
    <property type="project" value="InterPro"/>
</dbReference>
<dbReference type="InterPro" id="IPR004640">
    <property type="entry name" value="HscB"/>
</dbReference>
<comment type="function">
    <text evidence="3 4">Co-chaperone involved in the maturation of iron-sulfur cluster-containing proteins. Seems to help targeting proteins to be folded toward HscA.</text>
</comment>
<dbReference type="OrthoDB" id="287587at2"/>